<dbReference type="GO" id="GO:0009279">
    <property type="term" value="C:cell outer membrane"/>
    <property type="evidence" value="ECO:0007669"/>
    <property type="project" value="UniProtKB-SubCell"/>
</dbReference>
<dbReference type="SUPFAM" id="SSF56935">
    <property type="entry name" value="Porins"/>
    <property type="match status" value="1"/>
</dbReference>
<keyword evidence="5 13" id="KW-0812">Transmembrane</keyword>
<evidence type="ECO:0000256" key="4">
    <source>
        <dbReference type="ARBA" id="ARBA00022496"/>
    </source>
</evidence>
<keyword evidence="7" id="KW-0408">Iron</keyword>
<keyword evidence="17" id="KW-1185">Reference proteome</keyword>
<evidence type="ECO:0000256" key="7">
    <source>
        <dbReference type="ARBA" id="ARBA00023004"/>
    </source>
</evidence>
<dbReference type="InterPro" id="IPR036942">
    <property type="entry name" value="Beta-barrel_TonB_sf"/>
</dbReference>
<dbReference type="InterPro" id="IPR039426">
    <property type="entry name" value="TonB-dep_rcpt-like"/>
</dbReference>
<dbReference type="CDD" id="cd01347">
    <property type="entry name" value="ligand_gated_channel"/>
    <property type="match status" value="1"/>
</dbReference>
<accession>A0A1V9FIQ9</accession>
<dbReference type="SUPFAM" id="SSF49464">
    <property type="entry name" value="Carboxypeptidase regulatory domain-like"/>
    <property type="match status" value="1"/>
</dbReference>
<dbReference type="EMBL" id="LVYD01000102">
    <property type="protein sequence ID" value="OQP58238.1"/>
    <property type="molecule type" value="Genomic_DNA"/>
</dbReference>
<dbReference type="InterPro" id="IPR008969">
    <property type="entry name" value="CarboxyPept-like_regulatory"/>
</dbReference>
<reference evidence="16 17" key="1">
    <citation type="submission" date="2016-03" db="EMBL/GenBank/DDBJ databases">
        <title>Niastella vici sp. nov., isolated from farmland soil.</title>
        <authorList>
            <person name="Chen L."/>
            <person name="Wang D."/>
            <person name="Yang S."/>
            <person name="Wang G."/>
        </authorList>
    </citation>
    <scope>NUCLEOTIDE SEQUENCE [LARGE SCALE GENOMIC DNA]</scope>
    <source>
        <strain evidence="16 17">DJ57</strain>
    </source>
</reference>
<dbReference type="RefSeq" id="WP_081155388.1">
    <property type="nucleotide sequence ID" value="NZ_LVYD01000102.1"/>
</dbReference>
<evidence type="ECO:0000256" key="1">
    <source>
        <dbReference type="ARBA" id="ARBA00004571"/>
    </source>
</evidence>
<evidence type="ECO:0000256" key="11">
    <source>
        <dbReference type="ARBA" id="ARBA00023170"/>
    </source>
</evidence>
<dbReference type="Gene3D" id="2.170.130.10">
    <property type="entry name" value="TonB-dependent receptor, plug domain"/>
    <property type="match status" value="1"/>
</dbReference>
<keyword evidence="9" id="KW-0798">TonB box</keyword>
<protein>
    <submittedName>
        <fullName evidence="16">TonB-dependent receptor</fullName>
    </submittedName>
</protein>
<keyword evidence="2 13" id="KW-0813">Transport</keyword>
<keyword evidence="10 13" id="KW-0472">Membrane</keyword>
<feature type="signal peptide" evidence="14">
    <location>
        <begin position="1"/>
        <end position="20"/>
    </location>
</feature>
<dbReference type="GO" id="GO:0038023">
    <property type="term" value="F:signaling receptor activity"/>
    <property type="evidence" value="ECO:0007669"/>
    <property type="project" value="InterPro"/>
</dbReference>
<keyword evidence="8" id="KW-0406">Ion transport</keyword>
<evidence type="ECO:0000313" key="17">
    <source>
        <dbReference type="Proteomes" id="UP000192796"/>
    </source>
</evidence>
<evidence type="ECO:0000256" key="2">
    <source>
        <dbReference type="ARBA" id="ARBA00022448"/>
    </source>
</evidence>
<feature type="chain" id="PRO_5012393215" evidence="14">
    <location>
        <begin position="21"/>
        <end position="810"/>
    </location>
</feature>
<dbReference type="Pfam" id="PF13715">
    <property type="entry name" value="CarbopepD_reg_2"/>
    <property type="match status" value="1"/>
</dbReference>
<evidence type="ECO:0000256" key="8">
    <source>
        <dbReference type="ARBA" id="ARBA00023065"/>
    </source>
</evidence>
<gene>
    <name evidence="16" type="ORF">A3860_07905</name>
</gene>
<feature type="domain" description="TonB-dependent receptor plug" evidence="15">
    <location>
        <begin position="139"/>
        <end position="232"/>
    </location>
</feature>
<evidence type="ECO:0000256" key="12">
    <source>
        <dbReference type="ARBA" id="ARBA00023237"/>
    </source>
</evidence>
<dbReference type="PANTHER" id="PTHR32552">
    <property type="entry name" value="FERRICHROME IRON RECEPTOR-RELATED"/>
    <property type="match status" value="1"/>
</dbReference>
<dbReference type="AlphaFoldDB" id="A0A1V9FIQ9"/>
<dbReference type="Pfam" id="PF07715">
    <property type="entry name" value="Plug"/>
    <property type="match status" value="1"/>
</dbReference>
<name>A0A1V9FIQ9_9BACT</name>
<dbReference type="Gene3D" id="2.60.40.1120">
    <property type="entry name" value="Carboxypeptidase-like, regulatory domain"/>
    <property type="match status" value="1"/>
</dbReference>
<keyword evidence="11 16" id="KW-0675">Receptor</keyword>
<dbReference type="Gene3D" id="2.40.170.20">
    <property type="entry name" value="TonB-dependent receptor, beta-barrel domain"/>
    <property type="match status" value="1"/>
</dbReference>
<dbReference type="PROSITE" id="PS52016">
    <property type="entry name" value="TONB_DEPENDENT_REC_3"/>
    <property type="match status" value="1"/>
</dbReference>
<keyword evidence="6 14" id="KW-0732">Signal</keyword>
<dbReference type="Proteomes" id="UP000192796">
    <property type="component" value="Unassembled WGS sequence"/>
</dbReference>
<dbReference type="InterPro" id="IPR037066">
    <property type="entry name" value="Plug_dom_sf"/>
</dbReference>
<comment type="caution">
    <text evidence="16">The sequence shown here is derived from an EMBL/GenBank/DDBJ whole genome shotgun (WGS) entry which is preliminary data.</text>
</comment>
<dbReference type="InterPro" id="IPR010105">
    <property type="entry name" value="TonB_sidphr_rcpt"/>
</dbReference>
<evidence type="ECO:0000256" key="3">
    <source>
        <dbReference type="ARBA" id="ARBA00022452"/>
    </source>
</evidence>
<dbReference type="InterPro" id="IPR012910">
    <property type="entry name" value="Plug_dom"/>
</dbReference>
<sequence>MKIMLRFSLLLIFISGLNSALLAQQHGTLQGKVITADGKPAESITVGIANKRMATATNQQGEYKLAGIKPGSYTIQVTAVGLKTVDKTVTLNDGEILVTDFILTENHATLQEVVIAAAKNKPLTDGYETVAKMPLGRLENPQVYTSISKDIIKEQLITDFGNVLKNTPGLYKIQGNRGINSDGASYYSLRGFRTEASMIDGVPAQTNGEMDPANVEKIEVLKGPSTTLYGGSVTSLGGLINIVTKKPIDTFGGEILYSTGSYNLNRVTADIYGKANKEGNVLFRLNAAYQNQQSWQDAGFRKSLFFAPAVEIRASNNFRINLNGEFYNAEMTSPSVVFLNRTRLFVAHTPDELGFNWNRSYTTNDLTMKTPTVNMRAIATYKINNDWTSQTILSNNSRKSDGYYQYEFIRKNTDDTLERNITLQNTISTTLDIQQNFTGRFSTGRVKHRLLVGLDYVRTKVNNDNSPYIVFDYINGTDILDRNYGKISRYAVDQKIAASIDAGTKNHTYTDMVSAYVSEVVNITDELIAMVSLRVDGFDSKGTRNHYADTILANTNYNQTTFSHKYGLVYQLVKNKVSLFANYMNGFIYLAPVTQPTTPIGIASGVMKPQHAGQFEGGVKLDLLNNKLNITASYYDIKATNMTRVEPTVIQTKTYNITVQDGTQFSKGFELEVQGSPIDGLNILAGYSYNDSKLTKATAALDGRRPAFAGPRNLANAWISYTLLNGKAKGLGAGIGGNYVDKHLTANSSATGVFTLPSYTLLNGTIFYDARWYRLGVKVDNATNELYFVGQGVLSAQMPRSFTANVTIKF</sequence>
<evidence type="ECO:0000256" key="14">
    <source>
        <dbReference type="SAM" id="SignalP"/>
    </source>
</evidence>
<keyword evidence="3 13" id="KW-1134">Transmembrane beta strand</keyword>
<evidence type="ECO:0000256" key="10">
    <source>
        <dbReference type="ARBA" id="ARBA00023136"/>
    </source>
</evidence>
<comment type="subcellular location">
    <subcellularLocation>
        <location evidence="1 13">Cell outer membrane</location>
        <topology evidence="1 13">Multi-pass membrane protein</topology>
    </subcellularLocation>
</comment>
<dbReference type="STRING" id="1703345.A3860_07905"/>
<keyword evidence="12 13" id="KW-0998">Cell outer membrane</keyword>
<dbReference type="GO" id="GO:0015891">
    <property type="term" value="P:siderophore transport"/>
    <property type="evidence" value="ECO:0007669"/>
    <property type="project" value="InterPro"/>
</dbReference>
<proteinExistence type="inferred from homology"/>
<evidence type="ECO:0000313" key="16">
    <source>
        <dbReference type="EMBL" id="OQP58238.1"/>
    </source>
</evidence>
<keyword evidence="4" id="KW-0410">Iron transport</keyword>
<evidence type="ECO:0000256" key="13">
    <source>
        <dbReference type="PROSITE-ProRule" id="PRU01360"/>
    </source>
</evidence>
<comment type="similarity">
    <text evidence="13">Belongs to the TonB-dependent receptor family.</text>
</comment>
<dbReference type="PANTHER" id="PTHR32552:SF68">
    <property type="entry name" value="FERRICHROME OUTER MEMBRANE TRANSPORTER_PHAGE RECEPTOR"/>
    <property type="match status" value="1"/>
</dbReference>
<dbReference type="GO" id="GO:0015344">
    <property type="term" value="F:siderophore uptake transmembrane transporter activity"/>
    <property type="evidence" value="ECO:0007669"/>
    <property type="project" value="TreeGrafter"/>
</dbReference>
<evidence type="ECO:0000256" key="5">
    <source>
        <dbReference type="ARBA" id="ARBA00022692"/>
    </source>
</evidence>
<dbReference type="OrthoDB" id="9758472at2"/>
<evidence type="ECO:0000256" key="9">
    <source>
        <dbReference type="ARBA" id="ARBA00023077"/>
    </source>
</evidence>
<organism evidence="16 17">
    <name type="scientific">Niastella vici</name>
    <dbReference type="NCBI Taxonomy" id="1703345"/>
    <lineage>
        <taxon>Bacteria</taxon>
        <taxon>Pseudomonadati</taxon>
        <taxon>Bacteroidota</taxon>
        <taxon>Chitinophagia</taxon>
        <taxon>Chitinophagales</taxon>
        <taxon>Chitinophagaceae</taxon>
        <taxon>Niastella</taxon>
    </lineage>
</organism>
<evidence type="ECO:0000256" key="6">
    <source>
        <dbReference type="ARBA" id="ARBA00022729"/>
    </source>
</evidence>
<evidence type="ECO:0000259" key="15">
    <source>
        <dbReference type="Pfam" id="PF07715"/>
    </source>
</evidence>
<dbReference type="NCBIfam" id="TIGR01783">
    <property type="entry name" value="TonB-siderophor"/>
    <property type="match status" value="1"/>
</dbReference>